<dbReference type="InterPro" id="IPR043128">
    <property type="entry name" value="Rev_trsase/Diguanyl_cyclase"/>
</dbReference>
<feature type="domain" description="Peptidase C3" evidence="12">
    <location>
        <begin position="1175"/>
        <end position="1392"/>
    </location>
</feature>
<dbReference type="InterPro" id="IPR024387">
    <property type="entry name" value="Pept_C3G_Picornavir"/>
</dbReference>
<keyword evidence="2" id="KW-0645">Protease</keyword>
<evidence type="ECO:0000313" key="13">
    <source>
        <dbReference type="EMBL" id="AQY03950.1"/>
    </source>
</evidence>
<evidence type="ECO:0000256" key="9">
    <source>
        <dbReference type="ARBA" id="ARBA00022953"/>
    </source>
</evidence>
<feature type="domain" description="RdRp catalytic" evidence="10">
    <location>
        <begin position="1687"/>
        <end position="1816"/>
    </location>
</feature>
<dbReference type="EMBL" id="KX421583">
    <property type="protein sequence ID" value="AQY03950.1"/>
    <property type="molecule type" value="Genomic_RNA"/>
</dbReference>
<dbReference type="GO" id="GO:0003968">
    <property type="term" value="F:RNA-directed RNA polymerase activity"/>
    <property type="evidence" value="ECO:0007669"/>
    <property type="project" value="UniProtKB-KW"/>
</dbReference>
<evidence type="ECO:0000259" key="11">
    <source>
        <dbReference type="PROSITE" id="PS51218"/>
    </source>
</evidence>
<dbReference type="Pfam" id="PF00680">
    <property type="entry name" value="RdRP_1"/>
    <property type="match status" value="1"/>
</dbReference>
<evidence type="ECO:0000256" key="1">
    <source>
        <dbReference type="ARBA" id="ARBA00022484"/>
    </source>
</evidence>
<dbReference type="GO" id="GO:0003724">
    <property type="term" value="F:RNA helicase activity"/>
    <property type="evidence" value="ECO:0007669"/>
    <property type="project" value="InterPro"/>
</dbReference>
<dbReference type="GO" id="GO:0003723">
    <property type="term" value="F:RNA binding"/>
    <property type="evidence" value="ECO:0007669"/>
    <property type="project" value="InterPro"/>
</dbReference>
<keyword evidence="9" id="KW-0693">Viral RNA replication</keyword>
<dbReference type="SUPFAM" id="SSF50494">
    <property type="entry name" value="Trypsin-like serine proteases"/>
    <property type="match status" value="1"/>
</dbReference>
<dbReference type="PROSITE" id="PS51874">
    <property type="entry name" value="PCV_3C_PRO"/>
    <property type="match status" value="1"/>
</dbReference>
<dbReference type="InterPro" id="IPR043502">
    <property type="entry name" value="DNA/RNA_pol_sf"/>
</dbReference>
<keyword evidence="3" id="KW-0808">Transferase</keyword>
<organism evidence="13">
    <name type="scientific">Israeli acute paralysis virus</name>
    <dbReference type="NCBI Taxonomy" id="294365"/>
    <lineage>
        <taxon>Viruses</taxon>
        <taxon>Riboviria</taxon>
        <taxon>Orthornavirae</taxon>
        <taxon>Pisuviricota</taxon>
        <taxon>Pisoniviricetes</taxon>
        <taxon>Picornavirales</taxon>
        <taxon>Dicistroviridae</taxon>
        <taxon>Aparavirus</taxon>
        <taxon>Aparavirus israelense</taxon>
    </lineage>
</organism>
<evidence type="ECO:0000256" key="6">
    <source>
        <dbReference type="ARBA" id="ARBA00022801"/>
    </source>
</evidence>
<dbReference type="InterPro" id="IPR001205">
    <property type="entry name" value="RNA-dir_pol_C"/>
</dbReference>
<keyword evidence="8" id="KW-0067">ATP-binding</keyword>
<evidence type="ECO:0000256" key="4">
    <source>
        <dbReference type="ARBA" id="ARBA00022695"/>
    </source>
</evidence>
<evidence type="ECO:0000256" key="3">
    <source>
        <dbReference type="ARBA" id="ARBA00022679"/>
    </source>
</evidence>
<name>A0A1S7D5H3_9VIRU</name>
<dbReference type="InterPro" id="IPR004004">
    <property type="entry name" value="Helic/Pol/Pept_Calicivir-typ"/>
</dbReference>
<dbReference type="InterPro" id="IPR027417">
    <property type="entry name" value="P-loop_NTPase"/>
</dbReference>
<dbReference type="InterPro" id="IPR009003">
    <property type="entry name" value="Peptidase_S1_PA"/>
</dbReference>
<reference evidence="13" key="1">
    <citation type="submission" date="2016-06" db="EMBL/GenBank/DDBJ databases">
        <title>Isolation and characterization of Israeli Acute Paralysis Virus (IAPV) in honey bees (Apis mellifera) from China.</title>
        <authorList>
            <person name="Hou C."/>
            <person name="Deng S."/>
            <person name="Li B."/>
        </authorList>
    </citation>
    <scope>NUCLEOTIDE SEQUENCE</scope>
    <source>
        <strain evidence="13">China-BJ</strain>
    </source>
</reference>
<dbReference type="Gene3D" id="3.30.70.270">
    <property type="match status" value="1"/>
</dbReference>
<evidence type="ECO:0000259" key="12">
    <source>
        <dbReference type="PROSITE" id="PS51874"/>
    </source>
</evidence>
<dbReference type="InterPro" id="IPR043504">
    <property type="entry name" value="Peptidase_S1_PA_chymotrypsin"/>
</dbReference>
<dbReference type="CDD" id="cd23194">
    <property type="entry name" value="Dicistroviridae_RdRp"/>
    <property type="match status" value="1"/>
</dbReference>
<keyword evidence="5" id="KW-0547">Nucleotide-binding</keyword>
<accession>A0A1S7D5H3</accession>
<dbReference type="InterPro" id="IPR014759">
    <property type="entry name" value="Helicase_SF3_ssRNA_vir"/>
</dbReference>
<dbReference type="Pfam" id="PF00910">
    <property type="entry name" value="RNA_helicase"/>
    <property type="match status" value="1"/>
</dbReference>
<dbReference type="SUPFAM" id="SSF52540">
    <property type="entry name" value="P-loop containing nucleoside triphosphate hydrolases"/>
    <property type="match status" value="1"/>
</dbReference>
<evidence type="ECO:0000259" key="10">
    <source>
        <dbReference type="PROSITE" id="PS50507"/>
    </source>
</evidence>
<feature type="domain" description="SF3 helicase" evidence="11">
    <location>
        <begin position="532"/>
        <end position="713"/>
    </location>
</feature>
<evidence type="ECO:0000256" key="7">
    <source>
        <dbReference type="ARBA" id="ARBA00022807"/>
    </source>
</evidence>
<dbReference type="InterPro" id="IPR007094">
    <property type="entry name" value="RNA-dir_pol_PSvirus"/>
</dbReference>
<dbReference type="Pfam" id="PF12381">
    <property type="entry name" value="Peptidase_C3G"/>
    <property type="match status" value="1"/>
</dbReference>
<sequence length="1950" mass="223932">MFTSQQNNNITKQPAPLSYLASMRAITMDEEQEYFLTLKSVERAQILKMVYVDQIDFFILHQDINCIGFTLTVVDKDERTKDLEYFDLNCEYYENLYDALMDSEFSKTWFTLLLKYIDYAPISMNSRGMPRSETICVSKHWWYELYRIGFLNKLYRCGDWNSILLLLSGDIEENPGPVEISYKESCRQKRMKKRVSKTYEEIKMQQHIDRINNEEKRAHMTKPRKLKDLIEVEMQGMFNWTEEREILKSTAFKFNHSMDRANHIMDNLIPQLEDTLSGFRQTYAKCEAKFFGSISVIDVCIDIISALLQVSFAKPGLKLASIAVEVFRLIKKYVSGIKINTDKIKELLTFGKQALSSSNPIIQVSMQMDMPEVDPSILLQPGVIVSAIFLVLSVVFTKTLPSKTGVEAMLKRTGELGRSAKGIMDLNAVLNTSVTSMLEYFGVHTLGLRQEAELQVLVEGYKTWCDEVAALVGHKINMDGTFDGRSIVEDIMRDTKEIQRVENLYKRGLEISRNIADMKLPTKLTISFNTHMRYLTEVFKAVDTSGAFGNKPRTQPVVIWLYGESGVGKSGMTWPLAVDLNNSLVDNVEEMRNFSKNIYMRNVEQEFWDNYQGQNVVVYDDFGQMRDSTSNPNPEFMELIRTANIAPYPLHMAHLEDKRKTKFTSKVIIMTSNVFEQSVNSLTFPDAFRRRVDLCAEVRNKDEFTKEGYSKTKGCMVRRLDKDLVKKKTGDICSTECYLVDLVNPETGEKYLTDLEYEEFLDMCLEKTQECRDNSAKLNEFLMNYAESRSKRPEQKHDKCPELEFEDAIEVSMQVDADSSLVPIEKSRLQEMIESCQGVVYDAYGKTVYISKLAFELAPLEYEKQMERISEMKFYQKMASGVVYLRQVRDTSMKMLKSWMEECIQYAKDHPWTIVAGVLGTFIGILTIVGFWKWLCSDGQKKKQAIKRHFINTGYTLIIPERELNKFWELDETLDLRRMPVNQIEEHLALLLKPRHRVILVPKATKYIISLVDNHAKLTDKIILITANRYVFYKNQNYELVFGELNQFFEKDPESLVNTPKVEAFASADLSTYKNRTPIVIEAQTSGDNVTLKQQKVKVIEAKTSTDEATLKQQKPIVIEAQSSGDCVTRKQQVQRVIEAFASSDAVTLKKPTAKFVESDPNDIVDVTMQMWKDQVAQRLITNRVLTNLYKVCLVHNDDRITPLLNGLFVRSNLMLVPGHLLGFIAEYDTIEIRNLFDVVFRVPWKDVKKIPIVNALGESKEAALLAFPKFVCQHSDLVKHFQNAESMSKFKRCEVTLPVLRFSEKVGKFLSTLIECDRVEAYDRPYTLNDSQKGQYILRQGLEYAMPTTNGDCGSPLIINETQVLRKIAGIHVAGATTGKAYAESITQKDLERAFTKIDVSMQIQLDLDSTLDFSKPEPKLPSGTEFGPEDLSFCDLPALKMLPVGKLSESLFEPGKTDIRPSLVHGQISDIKTKPAYLRNVIKDGDLVNMKHKNLMKCAMDTPYIDKDMIDEAYQLTKSVWLKGMRDELKKVLTYEEAICGSEVSEYISSINRSSSPGYPWIKDRTRGTKGKQGWFGSEGEYVLNEDVRLAVQRRIQAAREGKRLPVMWVDTLKDERRPIEKVNQLKTRVFSNGPMDFSIAFRMYYLGFIAHLMENRITNEVSIGTNVYSQDWSKTVRKLTKFGNKVIAGDFSTFDGSLNVCIMEKFADLANEFYDDGKENNLIRHVLLMDVYNSVHICNDSVYMMTHSQPSGNPATTPLNCFINSMGLRMCFAICAKNAGIKMTMKDFGKHVSMVSYGDDNVINFSDEVCEWYNMETIAKAFETLGFTYTDELKGVNGEVPKWRSIKDVQYLKRKFRYDEQRKVWEAPLCMDTILEMPNWCRGGLDIQEGTKLNCENAIMELSMHEESVFNTWSKIIDRAYANATGDHLDINTYRGYAQERFLEYYM</sequence>
<keyword evidence="7" id="KW-0788">Thiol protease</keyword>
<dbReference type="SUPFAM" id="SSF56672">
    <property type="entry name" value="DNA/RNA polymerases"/>
    <property type="match status" value="1"/>
</dbReference>
<dbReference type="GO" id="GO:0006508">
    <property type="term" value="P:proteolysis"/>
    <property type="evidence" value="ECO:0007669"/>
    <property type="project" value="UniProtKB-KW"/>
</dbReference>
<evidence type="ECO:0000256" key="8">
    <source>
        <dbReference type="ARBA" id="ARBA00022840"/>
    </source>
</evidence>
<keyword evidence="4" id="KW-0548">Nucleotidyltransferase</keyword>
<dbReference type="GO" id="GO:0039694">
    <property type="term" value="P:viral RNA genome replication"/>
    <property type="evidence" value="ECO:0007669"/>
    <property type="project" value="InterPro"/>
</dbReference>
<dbReference type="Gene3D" id="2.40.10.10">
    <property type="entry name" value="Trypsin-like serine proteases"/>
    <property type="match status" value="1"/>
</dbReference>
<dbReference type="InterPro" id="IPR000605">
    <property type="entry name" value="Helicase_SF3_ssDNA/RNA_vir"/>
</dbReference>
<keyword evidence="6" id="KW-0378">Hydrolase</keyword>
<dbReference type="PRINTS" id="PR00918">
    <property type="entry name" value="CALICVIRUSNS"/>
</dbReference>
<dbReference type="Gene3D" id="1.20.960.20">
    <property type="match status" value="1"/>
</dbReference>
<dbReference type="GO" id="GO:0006351">
    <property type="term" value="P:DNA-templated transcription"/>
    <property type="evidence" value="ECO:0007669"/>
    <property type="project" value="InterPro"/>
</dbReference>
<evidence type="ECO:0000256" key="5">
    <source>
        <dbReference type="ARBA" id="ARBA00022741"/>
    </source>
</evidence>
<dbReference type="PROSITE" id="PS51218">
    <property type="entry name" value="SF3_HELICASE_2"/>
    <property type="match status" value="1"/>
</dbReference>
<evidence type="ECO:0000256" key="2">
    <source>
        <dbReference type="ARBA" id="ARBA00022670"/>
    </source>
</evidence>
<dbReference type="GO" id="GO:0004197">
    <property type="term" value="F:cysteine-type endopeptidase activity"/>
    <property type="evidence" value="ECO:0007669"/>
    <property type="project" value="InterPro"/>
</dbReference>
<dbReference type="InterPro" id="IPR044067">
    <property type="entry name" value="PCV_3C_PRO"/>
</dbReference>
<proteinExistence type="predicted"/>
<protein>
    <submittedName>
        <fullName evidence="13">Nonstructural polyprotein</fullName>
    </submittedName>
</protein>
<keyword evidence="1" id="KW-0696">RNA-directed RNA polymerase</keyword>
<dbReference type="PROSITE" id="PS50507">
    <property type="entry name" value="RDRP_SSRNA_POS"/>
    <property type="match status" value="1"/>
</dbReference>
<dbReference type="GO" id="GO:0005524">
    <property type="term" value="F:ATP binding"/>
    <property type="evidence" value="ECO:0007669"/>
    <property type="project" value="UniProtKB-KW"/>
</dbReference>